<reference evidence="6 7" key="1">
    <citation type="submission" date="2019-03" db="EMBL/GenBank/DDBJ databases">
        <title>Alkanindiges illinoisensis: a potential pathogenic isolated from ascites of a gastric cancer patient with abdominal metastasis.</title>
        <authorList>
            <person name="Hu X."/>
            <person name="Yang B."/>
            <person name="Yan X."/>
            <person name="Lin L."/>
            <person name="Zhao H."/>
            <person name="Zhou F."/>
            <person name="Su B."/>
            <person name="Chen J."/>
            <person name="Rui Y."/>
            <person name="Wang Q."/>
            <person name="Zheng L."/>
        </authorList>
    </citation>
    <scope>NUCLEOTIDE SEQUENCE [LARGE SCALE GENOMIC DNA]</scope>
    <source>
        <strain evidence="6 7">NFYY 23406</strain>
    </source>
</reference>
<protein>
    <submittedName>
        <fullName evidence="6">TIGR03862 family flavoprotein</fullName>
    </submittedName>
</protein>
<keyword evidence="2" id="KW-0285">Flavoprotein</keyword>
<dbReference type="Gene3D" id="3.50.50.60">
    <property type="entry name" value="FAD/NAD(P)-binding domain"/>
    <property type="match status" value="1"/>
</dbReference>
<dbReference type="InterPro" id="IPR055178">
    <property type="entry name" value="RsdA/BaiN/AoA(So)-like_dom"/>
</dbReference>
<evidence type="ECO:0000256" key="2">
    <source>
        <dbReference type="ARBA" id="ARBA00022630"/>
    </source>
</evidence>
<dbReference type="PANTHER" id="PTHR42887">
    <property type="entry name" value="OS12G0638800 PROTEIN"/>
    <property type="match status" value="1"/>
</dbReference>
<comment type="caution">
    <text evidence="6">The sequence shown here is derived from an EMBL/GenBank/DDBJ whole genome shotgun (WGS) entry which is preliminary data.</text>
</comment>
<dbReference type="Proteomes" id="UP000297834">
    <property type="component" value="Unassembled WGS sequence"/>
</dbReference>
<proteinExistence type="predicted"/>
<dbReference type="NCBIfam" id="TIGR00275">
    <property type="entry name" value="aminoacetone oxidase family FAD-binding enzyme"/>
    <property type="match status" value="1"/>
</dbReference>
<name>A0A4Y7XAA5_9GAMM</name>
<dbReference type="Gene3D" id="2.40.30.10">
    <property type="entry name" value="Translation factors"/>
    <property type="match status" value="1"/>
</dbReference>
<evidence type="ECO:0000259" key="4">
    <source>
        <dbReference type="Pfam" id="PF03486"/>
    </source>
</evidence>
<dbReference type="InterPro" id="IPR057661">
    <property type="entry name" value="RsdA/BaiN/AoA(So)_Rossmann"/>
</dbReference>
<evidence type="ECO:0000256" key="3">
    <source>
        <dbReference type="ARBA" id="ARBA00022827"/>
    </source>
</evidence>
<dbReference type="Gene3D" id="1.10.8.260">
    <property type="entry name" value="HI0933 insert domain-like"/>
    <property type="match status" value="1"/>
</dbReference>
<dbReference type="RefSeq" id="WP_134244890.1">
    <property type="nucleotide sequence ID" value="NZ_SNTY01000047.1"/>
</dbReference>
<dbReference type="SUPFAM" id="SSF160996">
    <property type="entry name" value="HI0933 insert domain-like"/>
    <property type="match status" value="1"/>
</dbReference>
<comment type="cofactor">
    <cofactor evidence="1">
        <name>FAD</name>
        <dbReference type="ChEBI" id="CHEBI:57692"/>
    </cofactor>
</comment>
<dbReference type="OrthoDB" id="5288829at2"/>
<dbReference type="AlphaFoldDB" id="A0A4Y7XAA5"/>
<sequence length="412" mass="45590">MPENTCSSSDLPIVIVGAGPAGLMAAEVLAQAGHRVQVYEQKPSAARKFLMAGKTGLNISHNEVFEAFVQRYDQPDWLKPMLAACDACWIQDWMQGLGIESYVGSSGRIFPVEMKAAPLLRAWLNRLKTLGVEFFYRHRWTGWQDQQLEFLHHDQLITVQAKAVILATGGGSWARLGSDAAWIPLLQAQNVDIVPLQPSNVGVVVNWSDFMQPLAGQPLKRIKAWVQSDNSQERRVYQGEAVISHYGLEGGLIYRLSRELRQQFNACESACIYLDLLPDLEEVVLAQKLKPVAKQSLNNIWRKAGLDQIKAALLREVLAKADWQNPQLVAAMAKCLPVQVKGFRPIDEAISTAGGVSRTALDEQLMLKHKIGVFCCGEMLDWDAPTGGYLLTACFATGRQAAQGVMHWLAQG</sequence>
<dbReference type="PANTHER" id="PTHR42887:SF1">
    <property type="entry name" value="BLR3961 PROTEIN"/>
    <property type="match status" value="1"/>
</dbReference>
<dbReference type="PRINTS" id="PR00420">
    <property type="entry name" value="RNGMNOXGNASE"/>
</dbReference>
<evidence type="ECO:0000313" key="7">
    <source>
        <dbReference type="Proteomes" id="UP000297834"/>
    </source>
</evidence>
<accession>A0A4Y7XAA5</accession>
<dbReference type="InterPro" id="IPR036188">
    <property type="entry name" value="FAD/NAD-bd_sf"/>
</dbReference>
<evidence type="ECO:0000259" key="5">
    <source>
        <dbReference type="Pfam" id="PF22780"/>
    </source>
</evidence>
<dbReference type="STRING" id="1120977.GCA_000619845_01973"/>
<evidence type="ECO:0000256" key="1">
    <source>
        <dbReference type="ARBA" id="ARBA00001974"/>
    </source>
</evidence>
<dbReference type="SUPFAM" id="SSF51905">
    <property type="entry name" value="FAD/NAD(P)-binding domain"/>
    <property type="match status" value="1"/>
</dbReference>
<evidence type="ECO:0000313" key="6">
    <source>
        <dbReference type="EMBL" id="TEU24974.1"/>
    </source>
</evidence>
<feature type="domain" description="RsdA/BaiN/AoA(So)-like Rossmann fold-like" evidence="4">
    <location>
        <begin position="13"/>
        <end position="403"/>
    </location>
</feature>
<dbReference type="EMBL" id="SNTY01000047">
    <property type="protein sequence ID" value="TEU24974.1"/>
    <property type="molecule type" value="Genomic_DNA"/>
</dbReference>
<keyword evidence="7" id="KW-1185">Reference proteome</keyword>
<dbReference type="InterPro" id="IPR023166">
    <property type="entry name" value="BaiN-like_dom_sf"/>
</dbReference>
<gene>
    <name evidence="6" type="ORF">E2B99_10455</name>
</gene>
<feature type="domain" description="RsdA/BaiN/AoA(So)-like insert" evidence="5">
    <location>
        <begin position="197"/>
        <end position="351"/>
    </location>
</feature>
<dbReference type="InterPro" id="IPR004792">
    <property type="entry name" value="BaiN-like"/>
</dbReference>
<dbReference type="Pfam" id="PF22780">
    <property type="entry name" value="HI0933_like_1st"/>
    <property type="match status" value="1"/>
</dbReference>
<dbReference type="Pfam" id="PF03486">
    <property type="entry name" value="HI0933_like"/>
    <property type="match status" value="1"/>
</dbReference>
<keyword evidence="3" id="KW-0274">FAD</keyword>
<dbReference type="NCBIfam" id="TIGR03862">
    <property type="entry name" value="flavo_PP4765"/>
    <property type="match status" value="1"/>
</dbReference>
<organism evidence="6 7">
    <name type="scientific">Alkanindiges illinoisensis</name>
    <dbReference type="NCBI Taxonomy" id="197183"/>
    <lineage>
        <taxon>Bacteria</taxon>
        <taxon>Pseudomonadati</taxon>
        <taxon>Pseudomonadota</taxon>
        <taxon>Gammaproteobacteria</taxon>
        <taxon>Moraxellales</taxon>
        <taxon>Moraxellaceae</taxon>
        <taxon>Alkanindiges</taxon>
    </lineage>
</organism>
<dbReference type="InterPro" id="IPR022460">
    <property type="entry name" value="Flavoprotein_PP4765"/>
</dbReference>